<sequence length="114" mass="13054">MVKTTVRTRIHESMKCHRKESRCPAATRATPCTSADNEVYESELYNFRFCAARDWTSVSERIFRSETVSGRGARRPLYESISVEFPGPMRQNRSGNYVVRGKNLSALCTLSERL</sequence>
<protein>
    <submittedName>
        <fullName evidence="1">Uncharacterized protein</fullName>
    </submittedName>
</protein>
<accession>A0A4C1X2G9</accession>
<dbReference type="AlphaFoldDB" id="A0A4C1X2G9"/>
<gene>
    <name evidence="1" type="ORF">EVAR_40467_1</name>
</gene>
<name>A0A4C1X2G9_EUMVA</name>
<organism evidence="1 2">
    <name type="scientific">Eumeta variegata</name>
    <name type="common">Bagworm moth</name>
    <name type="synonym">Eumeta japonica</name>
    <dbReference type="NCBI Taxonomy" id="151549"/>
    <lineage>
        <taxon>Eukaryota</taxon>
        <taxon>Metazoa</taxon>
        <taxon>Ecdysozoa</taxon>
        <taxon>Arthropoda</taxon>
        <taxon>Hexapoda</taxon>
        <taxon>Insecta</taxon>
        <taxon>Pterygota</taxon>
        <taxon>Neoptera</taxon>
        <taxon>Endopterygota</taxon>
        <taxon>Lepidoptera</taxon>
        <taxon>Glossata</taxon>
        <taxon>Ditrysia</taxon>
        <taxon>Tineoidea</taxon>
        <taxon>Psychidae</taxon>
        <taxon>Oiketicinae</taxon>
        <taxon>Eumeta</taxon>
    </lineage>
</organism>
<keyword evidence="2" id="KW-1185">Reference proteome</keyword>
<comment type="caution">
    <text evidence="1">The sequence shown here is derived from an EMBL/GenBank/DDBJ whole genome shotgun (WGS) entry which is preliminary data.</text>
</comment>
<dbReference type="EMBL" id="BGZK01000693">
    <property type="protein sequence ID" value="GBP56475.1"/>
    <property type="molecule type" value="Genomic_DNA"/>
</dbReference>
<dbReference type="Proteomes" id="UP000299102">
    <property type="component" value="Unassembled WGS sequence"/>
</dbReference>
<reference evidence="1 2" key="1">
    <citation type="journal article" date="2019" name="Commun. Biol.">
        <title>The bagworm genome reveals a unique fibroin gene that provides high tensile strength.</title>
        <authorList>
            <person name="Kono N."/>
            <person name="Nakamura H."/>
            <person name="Ohtoshi R."/>
            <person name="Tomita M."/>
            <person name="Numata K."/>
            <person name="Arakawa K."/>
        </authorList>
    </citation>
    <scope>NUCLEOTIDE SEQUENCE [LARGE SCALE GENOMIC DNA]</scope>
</reference>
<evidence type="ECO:0000313" key="1">
    <source>
        <dbReference type="EMBL" id="GBP56475.1"/>
    </source>
</evidence>
<proteinExistence type="predicted"/>
<evidence type="ECO:0000313" key="2">
    <source>
        <dbReference type="Proteomes" id="UP000299102"/>
    </source>
</evidence>